<organism evidence="2 3">
    <name type="scientific">Zizania palustris</name>
    <name type="common">Northern wild rice</name>
    <dbReference type="NCBI Taxonomy" id="103762"/>
    <lineage>
        <taxon>Eukaryota</taxon>
        <taxon>Viridiplantae</taxon>
        <taxon>Streptophyta</taxon>
        <taxon>Embryophyta</taxon>
        <taxon>Tracheophyta</taxon>
        <taxon>Spermatophyta</taxon>
        <taxon>Magnoliopsida</taxon>
        <taxon>Liliopsida</taxon>
        <taxon>Poales</taxon>
        <taxon>Poaceae</taxon>
        <taxon>BOP clade</taxon>
        <taxon>Oryzoideae</taxon>
        <taxon>Oryzeae</taxon>
        <taxon>Zizaniinae</taxon>
        <taxon>Zizania</taxon>
    </lineage>
</organism>
<keyword evidence="3" id="KW-1185">Reference proteome</keyword>
<feature type="compositionally biased region" description="Low complexity" evidence="1">
    <location>
        <begin position="1"/>
        <end position="17"/>
    </location>
</feature>
<evidence type="ECO:0000256" key="1">
    <source>
        <dbReference type="SAM" id="MobiDB-lite"/>
    </source>
</evidence>
<gene>
    <name evidence="2" type="ORF">GUJ93_ZPchr0012g20720</name>
</gene>
<reference evidence="2" key="1">
    <citation type="journal article" date="2021" name="bioRxiv">
        <title>Whole Genome Assembly and Annotation of Northern Wild Rice, Zizania palustris L., Supports a Whole Genome Duplication in the Zizania Genus.</title>
        <authorList>
            <person name="Haas M."/>
            <person name="Kono T."/>
            <person name="Macchietto M."/>
            <person name="Millas R."/>
            <person name="McGilp L."/>
            <person name="Shao M."/>
            <person name="Duquette J."/>
            <person name="Hirsch C.N."/>
            <person name="Kimball J."/>
        </authorList>
    </citation>
    <scope>NUCLEOTIDE SEQUENCE</scope>
    <source>
        <tissue evidence="2">Fresh leaf tissue</tissue>
    </source>
</reference>
<proteinExistence type="predicted"/>
<dbReference type="Proteomes" id="UP000729402">
    <property type="component" value="Unassembled WGS sequence"/>
</dbReference>
<reference evidence="2" key="2">
    <citation type="submission" date="2021-02" db="EMBL/GenBank/DDBJ databases">
        <authorList>
            <person name="Kimball J.A."/>
            <person name="Haas M.W."/>
            <person name="Macchietto M."/>
            <person name="Kono T."/>
            <person name="Duquette J."/>
            <person name="Shao M."/>
        </authorList>
    </citation>
    <scope>NUCLEOTIDE SEQUENCE</scope>
    <source>
        <tissue evidence="2">Fresh leaf tissue</tissue>
    </source>
</reference>
<feature type="region of interest" description="Disordered" evidence="1">
    <location>
        <begin position="1"/>
        <end position="33"/>
    </location>
</feature>
<name>A0A8J6BWH1_ZIZPA</name>
<sequence length="180" mass="18781">MHAAATATTTGRVAASAKSGSLHPHARGYNDHSLPHQNVALATSVLRFRADAHQNHASLSVSTATAPTDGAVLGERFGQRLRRNRPTAMARSSTVVCCTDPLMWYAQWSVDLPARTDGAQGRTTLAKGCRLPAGVEMTPTRLADVAAASTSALRGASQLTGVEAARGRGSGNLARVWPTA</sequence>
<protein>
    <submittedName>
        <fullName evidence="2">Uncharacterized protein</fullName>
    </submittedName>
</protein>
<accession>A0A8J6BWH1</accession>
<evidence type="ECO:0000313" key="2">
    <source>
        <dbReference type="EMBL" id="KAG8094945.1"/>
    </source>
</evidence>
<evidence type="ECO:0000313" key="3">
    <source>
        <dbReference type="Proteomes" id="UP000729402"/>
    </source>
</evidence>
<dbReference type="EMBL" id="JAAALK010000080">
    <property type="protein sequence ID" value="KAG8094945.1"/>
    <property type="molecule type" value="Genomic_DNA"/>
</dbReference>
<comment type="caution">
    <text evidence="2">The sequence shown here is derived from an EMBL/GenBank/DDBJ whole genome shotgun (WGS) entry which is preliminary data.</text>
</comment>
<dbReference type="AlphaFoldDB" id="A0A8J6BWH1"/>